<sequence length="363" mass="41143">MSILMMEMKALREAALMPQAESDALSDEALQLAMMNILEDVANDKSWMDDSQKAVLNILEDTDTDRNFMKETQRAMLNILEDTQAEQEKLDLLQRALVNILEDLAVENERKEDVNRQLKDAKDNLESKVNERTQELSESNQELESFSYSVSHDLRAPLRAIIGFAGLLEEEVGDQLGDEASRFIDIIVRNATKMANLIDDMLEFSRLGRKSLETERIDMNYLFEVSFREQMQDFSQEVTFQIVDELPHCYGDKAMLIQMVNNLLQNSIKYSSKSNSPEVEVGSLSQDGRVVYYVKDNGIGFDNAHRDKLFGVFQRLHNDSEYPGTGVGLAIVNRIVKCHGGEIWADGKIGKGATFYFTLGVAK</sequence>
<dbReference type="Gene3D" id="3.30.565.10">
    <property type="entry name" value="Histidine kinase-like ATPase, C-terminal domain"/>
    <property type="match status" value="1"/>
</dbReference>
<evidence type="ECO:0000256" key="6">
    <source>
        <dbReference type="SAM" id="Coils"/>
    </source>
</evidence>
<dbReference type="GO" id="GO:0007234">
    <property type="term" value="P:osmosensory signaling via phosphorelay pathway"/>
    <property type="evidence" value="ECO:0007669"/>
    <property type="project" value="TreeGrafter"/>
</dbReference>
<evidence type="ECO:0000256" key="2">
    <source>
        <dbReference type="ARBA" id="ARBA00012438"/>
    </source>
</evidence>
<dbReference type="GO" id="GO:0030295">
    <property type="term" value="F:protein kinase activator activity"/>
    <property type="evidence" value="ECO:0007669"/>
    <property type="project" value="TreeGrafter"/>
</dbReference>
<dbReference type="SMART" id="SM00388">
    <property type="entry name" value="HisKA"/>
    <property type="match status" value="1"/>
</dbReference>
<dbReference type="InterPro" id="IPR005467">
    <property type="entry name" value="His_kinase_dom"/>
</dbReference>
<dbReference type="AlphaFoldDB" id="A0A7W4Z7S5"/>
<name>A0A7W4Z7S5_9GAMM</name>
<evidence type="ECO:0000256" key="3">
    <source>
        <dbReference type="ARBA" id="ARBA00022553"/>
    </source>
</evidence>
<dbReference type="GO" id="GO:0000155">
    <property type="term" value="F:phosphorelay sensor kinase activity"/>
    <property type="evidence" value="ECO:0007669"/>
    <property type="project" value="InterPro"/>
</dbReference>
<keyword evidence="4" id="KW-0808">Transferase</keyword>
<reference evidence="8 9" key="1">
    <citation type="submission" date="2020-08" db="EMBL/GenBank/DDBJ databases">
        <title>Genomic Encyclopedia of Type Strains, Phase III (KMG-III): the genomes of soil and plant-associated and newly described type strains.</title>
        <authorList>
            <person name="Whitman W."/>
        </authorList>
    </citation>
    <scope>NUCLEOTIDE SEQUENCE [LARGE SCALE GENOMIC DNA]</scope>
    <source>
        <strain evidence="8 9">CECT 8654</strain>
    </source>
</reference>
<evidence type="ECO:0000313" key="8">
    <source>
        <dbReference type="EMBL" id="MBB3048211.1"/>
    </source>
</evidence>
<dbReference type="FunFam" id="1.10.287.130:FF:000070">
    <property type="entry name" value="Histidine kinase sensor protein"/>
    <property type="match status" value="1"/>
</dbReference>
<dbReference type="SUPFAM" id="SSF47384">
    <property type="entry name" value="Homodimeric domain of signal transducing histidine kinase"/>
    <property type="match status" value="1"/>
</dbReference>
<protein>
    <recommendedName>
        <fullName evidence="2">histidine kinase</fullName>
        <ecNumber evidence="2">2.7.13.3</ecNumber>
    </recommendedName>
</protein>
<feature type="domain" description="Histidine kinase" evidence="7">
    <location>
        <begin position="149"/>
        <end position="363"/>
    </location>
</feature>
<dbReference type="InterPro" id="IPR003661">
    <property type="entry name" value="HisK_dim/P_dom"/>
</dbReference>
<dbReference type="EMBL" id="JACHWY010000003">
    <property type="protein sequence ID" value="MBB3048211.1"/>
    <property type="molecule type" value="Genomic_DNA"/>
</dbReference>
<dbReference type="SUPFAM" id="SSF55874">
    <property type="entry name" value="ATPase domain of HSP90 chaperone/DNA topoisomerase II/histidine kinase"/>
    <property type="match status" value="1"/>
</dbReference>
<dbReference type="PANTHER" id="PTHR42878">
    <property type="entry name" value="TWO-COMPONENT HISTIDINE KINASE"/>
    <property type="match status" value="1"/>
</dbReference>
<evidence type="ECO:0000259" key="7">
    <source>
        <dbReference type="PROSITE" id="PS50109"/>
    </source>
</evidence>
<feature type="coiled-coil region" evidence="6">
    <location>
        <begin position="101"/>
        <end position="142"/>
    </location>
</feature>
<dbReference type="EC" id="2.7.13.3" evidence="2"/>
<comment type="catalytic activity">
    <reaction evidence="1">
        <text>ATP + protein L-histidine = ADP + protein N-phospho-L-histidine.</text>
        <dbReference type="EC" id="2.7.13.3"/>
    </reaction>
</comment>
<dbReference type="Proteomes" id="UP000537130">
    <property type="component" value="Unassembled WGS sequence"/>
</dbReference>
<evidence type="ECO:0000256" key="1">
    <source>
        <dbReference type="ARBA" id="ARBA00000085"/>
    </source>
</evidence>
<keyword evidence="3" id="KW-0597">Phosphoprotein</keyword>
<dbReference type="Gene3D" id="1.10.287.130">
    <property type="match status" value="1"/>
</dbReference>
<dbReference type="GO" id="GO:0005886">
    <property type="term" value="C:plasma membrane"/>
    <property type="evidence" value="ECO:0007669"/>
    <property type="project" value="UniProtKB-ARBA"/>
</dbReference>
<dbReference type="CDD" id="cd00082">
    <property type="entry name" value="HisKA"/>
    <property type="match status" value="1"/>
</dbReference>
<evidence type="ECO:0000256" key="5">
    <source>
        <dbReference type="ARBA" id="ARBA00022777"/>
    </source>
</evidence>
<comment type="caution">
    <text evidence="8">The sequence shown here is derived from an EMBL/GenBank/DDBJ whole genome shotgun (WGS) entry which is preliminary data.</text>
</comment>
<dbReference type="FunFam" id="3.30.565.10:FF:000006">
    <property type="entry name" value="Sensor histidine kinase WalK"/>
    <property type="match status" value="1"/>
</dbReference>
<keyword evidence="6" id="KW-0175">Coiled coil</keyword>
<keyword evidence="5 8" id="KW-0418">Kinase</keyword>
<dbReference type="PRINTS" id="PR00344">
    <property type="entry name" value="BCTRLSENSOR"/>
</dbReference>
<dbReference type="PANTHER" id="PTHR42878:SF15">
    <property type="entry name" value="BACTERIOPHYTOCHROME"/>
    <property type="match status" value="1"/>
</dbReference>
<keyword evidence="9" id="KW-1185">Reference proteome</keyword>
<dbReference type="SMART" id="SM00387">
    <property type="entry name" value="HATPase_c"/>
    <property type="match status" value="1"/>
</dbReference>
<proteinExistence type="predicted"/>
<gene>
    <name evidence="8" type="ORF">FHR99_002485</name>
</gene>
<accession>A0A7W4Z7S5</accession>
<dbReference type="InterPro" id="IPR004358">
    <property type="entry name" value="Sig_transdc_His_kin-like_C"/>
</dbReference>
<evidence type="ECO:0000313" key="9">
    <source>
        <dbReference type="Proteomes" id="UP000537130"/>
    </source>
</evidence>
<dbReference type="PROSITE" id="PS50109">
    <property type="entry name" value="HIS_KIN"/>
    <property type="match status" value="1"/>
</dbReference>
<dbReference type="Pfam" id="PF00512">
    <property type="entry name" value="HisKA"/>
    <property type="match status" value="1"/>
</dbReference>
<dbReference type="InterPro" id="IPR036097">
    <property type="entry name" value="HisK_dim/P_sf"/>
</dbReference>
<dbReference type="Pfam" id="PF02518">
    <property type="entry name" value="HATPase_c"/>
    <property type="match status" value="1"/>
</dbReference>
<dbReference type="InterPro" id="IPR003594">
    <property type="entry name" value="HATPase_dom"/>
</dbReference>
<dbReference type="InterPro" id="IPR050351">
    <property type="entry name" value="BphY/WalK/GraS-like"/>
</dbReference>
<dbReference type="InterPro" id="IPR036890">
    <property type="entry name" value="HATPase_C_sf"/>
</dbReference>
<evidence type="ECO:0000256" key="4">
    <source>
        <dbReference type="ARBA" id="ARBA00022679"/>
    </source>
</evidence>
<organism evidence="8 9">
    <name type="scientific">Litorivivens lipolytica</name>
    <dbReference type="NCBI Taxonomy" id="1524264"/>
    <lineage>
        <taxon>Bacteria</taxon>
        <taxon>Pseudomonadati</taxon>
        <taxon>Pseudomonadota</taxon>
        <taxon>Gammaproteobacteria</taxon>
        <taxon>Litorivivens</taxon>
    </lineage>
</organism>
<dbReference type="GO" id="GO:0000156">
    <property type="term" value="F:phosphorelay response regulator activity"/>
    <property type="evidence" value="ECO:0007669"/>
    <property type="project" value="TreeGrafter"/>
</dbReference>
<dbReference type="RefSeq" id="WP_183411010.1">
    <property type="nucleotide sequence ID" value="NZ_JACHWY010000003.1"/>
</dbReference>